<comment type="caution">
    <text evidence="2">The sequence shown here is derived from an EMBL/GenBank/DDBJ whole genome shotgun (WGS) entry which is preliminary data.</text>
</comment>
<dbReference type="Gene3D" id="3.40.50.410">
    <property type="entry name" value="von Willebrand factor, type A domain"/>
    <property type="match status" value="1"/>
</dbReference>
<evidence type="ECO:0000256" key="1">
    <source>
        <dbReference type="SAM" id="MobiDB-lite"/>
    </source>
</evidence>
<dbReference type="AlphaFoldDB" id="A0A9X3MVX7"/>
<name>A0A9X3MVX7_9ACTN</name>
<feature type="region of interest" description="Disordered" evidence="1">
    <location>
        <begin position="84"/>
        <end position="185"/>
    </location>
</feature>
<reference evidence="2" key="1">
    <citation type="submission" date="2022-10" db="EMBL/GenBank/DDBJ databases">
        <title>The WGS of Solirubrobacter ginsenosidimutans DSM 21036.</title>
        <authorList>
            <person name="Jiang Z."/>
        </authorList>
    </citation>
    <scope>NUCLEOTIDE SEQUENCE</scope>
    <source>
        <strain evidence="2">DSM 21036</strain>
    </source>
</reference>
<dbReference type="CDD" id="cd00198">
    <property type="entry name" value="vWFA"/>
    <property type="match status" value="1"/>
</dbReference>
<dbReference type="SUPFAM" id="SSF53300">
    <property type="entry name" value="vWA-like"/>
    <property type="match status" value="1"/>
</dbReference>
<dbReference type="InterPro" id="IPR008912">
    <property type="entry name" value="Uncharacterised_CoxE"/>
</dbReference>
<protein>
    <submittedName>
        <fullName evidence="2">VWA domain-containing protein</fullName>
    </submittedName>
</protein>
<gene>
    <name evidence="2" type="ORF">OM076_18225</name>
</gene>
<sequence length="479" mass="50691">MRLATVELDLAPLVAAFGRRLHAAGVPVTAERSSRLATALTLTRPVSRTRLYWTARAVMVSDHTQVDAFDREFFAVFGSRVDGGAEEARDERRDAAGAEVSPGEDRPAGRGGTDGATSGDLPSDAAGADRDAPGGGRAGGVQAPRDGDMPALPSAGGPRGRAAAAQAGETDDADEAGDTGAPTLASVGERLGSKRFDALAPTELAQIYALMTRLKLATPTRRTRRADRARRGEQVDLRRTLRGSLRTGGDPINLAHRRRRVVPRRLVLLCDISGSMEPYARAYLQFLTCAANANAEAFVFATRLTRITRALATRSPERAIQRAAAAAPDWSSGTRIGDALRTFNDRHGRRGMARGAVVVILSDGWERGEPRLVGREMERLSRLAYRIVWVNPRVAAAGFVPRAGGMVAALPYIDALVSGHSLTALAQVADAIGGLDVPPPVAPEEDEEWASATPVAGSSVAMPSGYGPSRGRTTPGWSL</sequence>
<dbReference type="InterPro" id="IPR036465">
    <property type="entry name" value="vWFA_dom_sf"/>
</dbReference>
<proteinExistence type="predicted"/>
<dbReference type="EMBL" id="JAPDOD010000017">
    <property type="protein sequence ID" value="MDA0162215.1"/>
    <property type="molecule type" value="Genomic_DNA"/>
</dbReference>
<dbReference type="PANTHER" id="PTHR39338:SF6">
    <property type="entry name" value="BLL5662 PROTEIN"/>
    <property type="match status" value="1"/>
</dbReference>
<evidence type="ECO:0000313" key="3">
    <source>
        <dbReference type="Proteomes" id="UP001149140"/>
    </source>
</evidence>
<feature type="region of interest" description="Disordered" evidence="1">
    <location>
        <begin position="437"/>
        <end position="479"/>
    </location>
</feature>
<feature type="compositionally biased region" description="Basic and acidic residues" evidence="1">
    <location>
        <begin position="86"/>
        <end position="96"/>
    </location>
</feature>
<dbReference type="Proteomes" id="UP001149140">
    <property type="component" value="Unassembled WGS sequence"/>
</dbReference>
<keyword evidence="3" id="KW-1185">Reference proteome</keyword>
<organism evidence="2 3">
    <name type="scientific">Solirubrobacter ginsenosidimutans</name>
    <dbReference type="NCBI Taxonomy" id="490573"/>
    <lineage>
        <taxon>Bacteria</taxon>
        <taxon>Bacillati</taxon>
        <taxon>Actinomycetota</taxon>
        <taxon>Thermoleophilia</taxon>
        <taxon>Solirubrobacterales</taxon>
        <taxon>Solirubrobacteraceae</taxon>
        <taxon>Solirubrobacter</taxon>
    </lineage>
</organism>
<dbReference type="RefSeq" id="WP_270041452.1">
    <property type="nucleotide sequence ID" value="NZ_JAPDOD010000017.1"/>
</dbReference>
<dbReference type="PIRSF" id="PIRSF010256">
    <property type="entry name" value="CoxE_vWa"/>
    <property type="match status" value="1"/>
</dbReference>
<dbReference type="Pfam" id="PF05762">
    <property type="entry name" value="VWA_CoxE"/>
    <property type="match status" value="1"/>
</dbReference>
<evidence type="ECO:0000313" key="2">
    <source>
        <dbReference type="EMBL" id="MDA0162215.1"/>
    </source>
</evidence>
<accession>A0A9X3MVX7</accession>
<dbReference type="InterPro" id="IPR011195">
    <property type="entry name" value="UCP010256"/>
</dbReference>
<dbReference type="PANTHER" id="PTHR39338">
    <property type="entry name" value="BLL5662 PROTEIN-RELATED"/>
    <property type="match status" value="1"/>
</dbReference>